<dbReference type="InterPro" id="IPR039653">
    <property type="entry name" value="Prenyltransferase"/>
</dbReference>
<evidence type="ECO:0000313" key="10">
    <source>
        <dbReference type="EMBL" id="CZR51998.1"/>
    </source>
</evidence>
<name>A0A1L7WGW0_9HELO</name>
<keyword evidence="5" id="KW-0808">Transferase</keyword>
<dbReference type="InterPro" id="IPR000537">
    <property type="entry name" value="UbiA_prenyltransferase"/>
</dbReference>
<evidence type="ECO:0000256" key="1">
    <source>
        <dbReference type="ARBA" id="ARBA00001946"/>
    </source>
</evidence>
<dbReference type="PANTHER" id="PTHR11048">
    <property type="entry name" value="PRENYLTRANSFERASES"/>
    <property type="match status" value="1"/>
</dbReference>
<dbReference type="GO" id="GO:0006744">
    <property type="term" value="P:ubiquinone biosynthetic process"/>
    <property type="evidence" value="ECO:0007669"/>
    <property type="project" value="TreeGrafter"/>
</dbReference>
<evidence type="ECO:0000256" key="4">
    <source>
        <dbReference type="ARBA" id="ARBA00005985"/>
    </source>
</evidence>
<dbReference type="AlphaFoldDB" id="A0A1L7WGW0"/>
<dbReference type="GO" id="GO:0008412">
    <property type="term" value="F:4-hydroxybenzoate polyprenyltransferase activity"/>
    <property type="evidence" value="ECO:0007669"/>
    <property type="project" value="TreeGrafter"/>
</dbReference>
<keyword evidence="8 9" id="KW-0472">Membrane</keyword>
<dbReference type="PANTHER" id="PTHR11048:SF39">
    <property type="entry name" value="POLYPRENYL TRANSFERASE AUSN"/>
    <property type="match status" value="1"/>
</dbReference>
<evidence type="ECO:0000313" key="11">
    <source>
        <dbReference type="Proteomes" id="UP000184330"/>
    </source>
</evidence>
<protein>
    <submittedName>
        <fullName evidence="10">Uncharacterized protein</fullName>
    </submittedName>
</protein>
<sequence>MKGVLSGYSGPGHPGQHAESIPSIITAVEWSLYLASWDIIIRGIGCTVNDSLDQKFNRQVARTRNRPIARGAVSTKQANVFTLEQLAAAAVCFHHYHMLLYPMRSQMVFLGFAFSAPLYLMCRAILGHYPLQLERIAIVSSVSWDTLKSSPDFLTITFLSISGTLWTVIFDTVYVHQDYEDDLKAGAPGLAVRLGLKGTKPALSLLSAVQIGGLVLAGKHAGFGPVHFALSCGGTAISLSAMMLKVNLENPKSCAWWFEWGNYPIGGSMVLGLLREYLIKRSSLY</sequence>
<evidence type="ECO:0000256" key="3">
    <source>
        <dbReference type="ARBA" id="ARBA00004721"/>
    </source>
</evidence>
<dbReference type="STRING" id="576137.A0A1L7WGW0"/>
<evidence type="ECO:0000256" key="9">
    <source>
        <dbReference type="SAM" id="Phobius"/>
    </source>
</evidence>
<evidence type="ECO:0000256" key="2">
    <source>
        <dbReference type="ARBA" id="ARBA00004141"/>
    </source>
</evidence>
<evidence type="ECO:0000256" key="6">
    <source>
        <dbReference type="ARBA" id="ARBA00022692"/>
    </source>
</evidence>
<dbReference type="OrthoDB" id="18170at2759"/>
<accession>A0A1L7WGW0</accession>
<dbReference type="Pfam" id="PF01040">
    <property type="entry name" value="UbiA"/>
    <property type="match status" value="1"/>
</dbReference>
<organism evidence="10 11">
    <name type="scientific">Phialocephala subalpina</name>
    <dbReference type="NCBI Taxonomy" id="576137"/>
    <lineage>
        <taxon>Eukaryota</taxon>
        <taxon>Fungi</taxon>
        <taxon>Dikarya</taxon>
        <taxon>Ascomycota</taxon>
        <taxon>Pezizomycotina</taxon>
        <taxon>Leotiomycetes</taxon>
        <taxon>Helotiales</taxon>
        <taxon>Mollisiaceae</taxon>
        <taxon>Phialocephala</taxon>
        <taxon>Phialocephala fortinii species complex</taxon>
    </lineage>
</organism>
<gene>
    <name evidence="10" type="ORF">PAC_01875</name>
</gene>
<proteinExistence type="inferred from homology"/>
<dbReference type="FunFam" id="1.20.120.1780:FF:000001">
    <property type="entry name" value="4-hydroxybenzoate octaprenyltransferase"/>
    <property type="match status" value="1"/>
</dbReference>
<evidence type="ECO:0000256" key="8">
    <source>
        <dbReference type="ARBA" id="ARBA00023136"/>
    </source>
</evidence>
<dbReference type="GO" id="GO:0005743">
    <property type="term" value="C:mitochondrial inner membrane"/>
    <property type="evidence" value="ECO:0007669"/>
    <property type="project" value="TreeGrafter"/>
</dbReference>
<keyword evidence="11" id="KW-1185">Reference proteome</keyword>
<comment type="subcellular location">
    <subcellularLocation>
        <location evidence="2">Membrane</location>
        <topology evidence="2">Multi-pass membrane protein</topology>
    </subcellularLocation>
</comment>
<feature type="transmembrane region" description="Helical" evidence="9">
    <location>
        <begin position="153"/>
        <end position="174"/>
    </location>
</feature>
<keyword evidence="7 9" id="KW-1133">Transmembrane helix</keyword>
<dbReference type="InterPro" id="IPR044878">
    <property type="entry name" value="UbiA_sf"/>
</dbReference>
<dbReference type="Gene3D" id="1.10.357.140">
    <property type="entry name" value="UbiA prenyltransferase"/>
    <property type="match status" value="1"/>
</dbReference>
<reference evidence="10 11" key="1">
    <citation type="submission" date="2016-03" db="EMBL/GenBank/DDBJ databases">
        <authorList>
            <person name="Ploux O."/>
        </authorList>
    </citation>
    <scope>NUCLEOTIDE SEQUENCE [LARGE SCALE GENOMIC DNA]</scope>
    <source>
        <strain evidence="10 11">UAMH 11012</strain>
    </source>
</reference>
<comment type="cofactor">
    <cofactor evidence="1">
        <name>Mg(2+)</name>
        <dbReference type="ChEBI" id="CHEBI:18420"/>
    </cofactor>
</comment>
<comment type="similarity">
    <text evidence="4">Belongs to the UbiA prenyltransferase family.</text>
</comment>
<keyword evidence="6 9" id="KW-0812">Transmembrane</keyword>
<dbReference type="EMBL" id="FJOG01000002">
    <property type="protein sequence ID" value="CZR51998.1"/>
    <property type="molecule type" value="Genomic_DNA"/>
</dbReference>
<dbReference type="Gene3D" id="1.20.120.1780">
    <property type="entry name" value="UbiA prenyltransferase"/>
    <property type="match status" value="1"/>
</dbReference>
<dbReference type="Proteomes" id="UP000184330">
    <property type="component" value="Unassembled WGS sequence"/>
</dbReference>
<feature type="transmembrane region" description="Helical" evidence="9">
    <location>
        <begin position="107"/>
        <end position="126"/>
    </location>
</feature>
<evidence type="ECO:0000256" key="5">
    <source>
        <dbReference type="ARBA" id="ARBA00022679"/>
    </source>
</evidence>
<comment type="pathway">
    <text evidence="3">Secondary metabolite biosynthesis; terpenoid biosynthesis.</text>
</comment>
<evidence type="ECO:0000256" key="7">
    <source>
        <dbReference type="ARBA" id="ARBA00022989"/>
    </source>
</evidence>